<gene>
    <name evidence="5" type="ORF">CHS0354_002982</name>
</gene>
<keyword evidence="1" id="KW-1015">Disulfide bond</keyword>
<feature type="domain" description="Sushi" evidence="4">
    <location>
        <begin position="193"/>
        <end position="256"/>
    </location>
</feature>
<accession>A0AAE0RS29</accession>
<keyword evidence="3" id="KW-0472">Membrane</keyword>
<evidence type="ECO:0000259" key="4">
    <source>
        <dbReference type="PROSITE" id="PS50923"/>
    </source>
</evidence>
<name>A0AAE0RS29_9BIVA</name>
<keyword evidence="3" id="KW-1133">Transmembrane helix</keyword>
<comment type="caution">
    <text evidence="2">Lacks conserved residue(s) required for the propagation of feature annotation.</text>
</comment>
<dbReference type="Pfam" id="PF00084">
    <property type="entry name" value="Sushi"/>
    <property type="match status" value="4"/>
</dbReference>
<keyword evidence="6" id="KW-1185">Reference proteome</keyword>
<comment type="caution">
    <text evidence="5">The sequence shown here is derived from an EMBL/GenBank/DDBJ whole genome shotgun (WGS) entry which is preliminary data.</text>
</comment>
<dbReference type="PROSITE" id="PS50923">
    <property type="entry name" value="SUSHI"/>
    <property type="match status" value="4"/>
</dbReference>
<proteinExistence type="predicted"/>
<evidence type="ECO:0000256" key="3">
    <source>
        <dbReference type="SAM" id="Phobius"/>
    </source>
</evidence>
<evidence type="ECO:0000256" key="2">
    <source>
        <dbReference type="PROSITE-ProRule" id="PRU00302"/>
    </source>
</evidence>
<feature type="domain" description="Sushi" evidence="4">
    <location>
        <begin position="74"/>
        <end position="135"/>
    </location>
</feature>
<evidence type="ECO:0000313" key="5">
    <source>
        <dbReference type="EMBL" id="KAK3578678.1"/>
    </source>
</evidence>
<sequence length="489" mass="54292">MLTHITIPFSGPDGQQCPYYIPRGDLNLKCIREPGQTCNFTCDEGYRPSISPQTIACGSKLVWDHNPAWLCQEINCDTFFEGGYVQFTCSKKYNATCSEYQCSYGYAKTARYSYLKCDKSGNWIIPNGKSPPCVKCDTQIPHGIVLGCAFLDIPCYYDCQKGYQKDDNVRFLVCSTSGQMVSWSTNSLVSAKDLCTPKPCPIVISKGAFSAECEGVVGSTCRFSCEEGYMRNTSLSELTCQTSMEWSQDLRSLCLRPDGQQCPYYIPRGDLSLTCSREPDKTCNFTCDEGYQPSISPPTIACGSNLEWNHNMESLCQEINCSNVFKDGYVPETCSRKYKARCFEYQCNPGYVRLGSLSYVICDDSGNWNDPDGKSSPCFRSGESGNGNIGSIVGIIIGTLLARLIIFALCIGLIAKCSGARKSQRRGSGYVGSRCLRPRENRVRNFDTIRQQHDANCMGSVSSFESPSYNGLYVQPYVQRISTISNSCK</sequence>
<feature type="domain" description="Sushi" evidence="4">
    <location>
        <begin position="314"/>
        <end position="380"/>
    </location>
</feature>
<dbReference type="Proteomes" id="UP001195483">
    <property type="component" value="Unassembled WGS sequence"/>
</dbReference>
<evidence type="ECO:0000313" key="6">
    <source>
        <dbReference type="Proteomes" id="UP001195483"/>
    </source>
</evidence>
<reference evidence="5" key="2">
    <citation type="journal article" date="2021" name="Genome Biol. Evol.">
        <title>Developing a high-quality reference genome for a parasitic bivalve with doubly uniparental inheritance (Bivalvia: Unionida).</title>
        <authorList>
            <person name="Smith C.H."/>
        </authorList>
    </citation>
    <scope>NUCLEOTIDE SEQUENCE</scope>
    <source>
        <strain evidence="5">CHS0354</strain>
        <tissue evidence="5">Mantle</tissue>
    </source>
</reference>
<dbReference type="AlphaFoldDB" id="A0AAE0RS29"/>
<organism evidence="5 6">
    <name type="scientific">Potamilus streckersoni</name>
    <dbReference type="NCBI Taxonomy" id="2493646"/>
    <lineage>
        <taxon>Eukaryota</taxon>
        <taxon>Metazoa</taxon>
        <taxon>Spiralia</taxon>
        <taxon>Lophotrochozoa</taxon>
        <taxon>Mollusca</taxon>
        <taxon>Bivalvia</taxon>
        <taxon>Autobranchia</taxon>
        <taxon>Heteroconchia</taxon>
        <taxon>Palaeoheterodonta</taxon>
        <taxon>Unionida</taxon>
        <taxon>Unionoidea</taxon>
        <taxon>Unionidae</taxon>
        <taxon>Ambleminae</taxon>
        <taxon>Lampsilini</taxon>
        <taxon>Potamilus</taxon>
    </lineage>
</organism>
<reference evidence="5" key="3">
    <citation type="submission" date="2023-05" db="EMBL/GenBank/DDBJ databases">
        <authorList>
            <person name="Smith C.H."/>
        </authorList>
    </citation>
    <scope>NUCLEOTIDE SEQUENCE</scope>
    <source>
        <strain evidence="5">CHS0354</strain>
        <tissue evidence="5">Mantle</tissue>
    </source>
</reference>
<dbReference type="SMART" id="SM00032">
    <property type="entry name" value="CCP"/>
    <property type="match status" value="4"/>
</dbReference>
<dbReference type="Gene3D" id="2.20.28.230">
    <property type="match status" value="1"/>
</dbReference>
<dbReference type="SUPFAM" id="SSF57535">
    <property type="entry name" value="Complement control module/SCR domain"/>
    <property type="match status" value="3"/>
</dbReference>
<keyword evidence="2" id="KW-0768">Sushi</keyword>
<protein>
    <recommendedName>
        <fullName evidence="4">Sushi domain-containing protein</fullName>
    </recommendedName>
</protein>
<evidence type="ECO:0000256" key="1">
    <source>
        <dbReference type="ARBA" id="ARBA00023157"/>
    </source>
</evidence>
<dbReference type="InterPro" id="IPR000436">
    <property type="entry name" value="Sushi_SCR_CCP_dom"/>
</dbReference>
<reference evidence="5" key="1">
    <citation type="journal article" date="2021" name="Genome Biol. Evol.">
        <title>A High-Quality Reference Genome for a Parasitic Bivalve with Doubly Uniparental Inheritance (Bivalvia: Unionida).</title>
        <authorList>
            <person name="Smith C.H."/>
        </authorList>
    </citation>
    <scope>NUCLEOTIDE SEQUENCE</scope>
    <source>
        <strain evidence="5">CHS0354</strain>
    </source>
</reference>
<dbReference type="Gene3D" id="2.10.70.10">
    <property type="entry name" value="Complement Module, domain 1"/>
    <property type="match status" value="3"/>
</dbReference>
<dbReference type="EMBL" id="JAEAOA010000236">
    <property type="protein sequence ID" value="KAK3578678.1"/>
    <property type="molecule type" value="Genomic_DNA"/>
</dbReference>
<feature type="transmembrane region" description="Helical" evidence="3">
    <location>
        <begin position="389"/>
        <end position="415"/>
    </location>
</feature>
<keyword evidence="3" id="KW-0812">Transmembrane</keyword>
<dbReference type="InterPro" id="IPR035976">
    <property type="entry name" value="Sushi/SCR/CCP_sf"/>
</dbReference>
<feature type="domain" description="Sushi" evidence="4">
    <location>
        <begin position="15"/>
        <end position="73"/>
    </location>
</feature>
<dbReference type="CDD" id="cd00033">
    <property type="entry name" value="CCP"/>
    <property type="match status" value="1"/>
</dbReference>